<keyword evidence="2" id="KW-0479">Metal-binding</keyword>
<evidence type="ECO:0000313" key="6">
    <source>
        <dbReference type="EMBL" id="THU80887.1"/>
    </source>
</evidence>
<keyword evidence="4" id="KW-0862">Zinc</keyword>
<dbReference type="InterPro" id="IPR012337">
    <property type="entry name" value="RNaseH-like_sf"/>
</dbReference>
<dbReference type="SUPFAM" id="SSF53098">
    <property type="entry name" value="Ribonuclease H-like"/>
    <property type="match status" value="1"/>
</dbReference>
<evidence type="ECO:0000313" key="7">
    <source>
        <dbReference type="EMBL" id="THU80888.1"/>
    </source>
</evidence>
<evidence type="ECO:0000256" key="5">
    <source>
        <dbReference type="ARBA" id="ARBA00023242"/>
    </source>
</evidence>
<dbReference type="InterPro" id="IPR052035">
    <property type="entry name" value="ZnF_BED_domain_contain"/>
</dbReference>
<dbReference type="EMBL" id="ML179861">
    <property type="protein sequence ID" value="THU80887.1"/>
    <property type="molecule type" value="Genomic_DNA"/>
</dbReference>
<evidence type="ECO:0000256" key="1">
    <source>
        <dbReference type="ARBA" id="ARBA00004123"/>
    </source>
</evidence>
<evidence type="ECO:0000313" key="8">
    <source>
        <dbReference type="Proteomes" id="UP000297245"/>
    </source>
</evidence>
<keyword evidence="3" id="KW-0863">Zinc-finger</keyword>
<proteinExistence type="predicted"/>
<dbReference type="OrthoDB" id="3172935at2759"/>
<organism evidence="7 8">
    <name type="scientific">Dendrothele bispora (strain CBS 962.96)</name>
    <dbReference type="NCBI Taxonomy" id="1314807"/>
    <lineage>
        <taxon>Eukaryota</taxon>
        <taxon>Fungi</taxon>
        <taxon>Dikarya</taxon>
        <taxon>Basidiomycota</taxon>
        <taxon>Agaricomycotina</taxon>
        <taxon>Agaricomycetes</taxon>
        <taxon>Agaricomycetidae</taxon>
        <taxon>Agaricales</taxon>
        <taxon>Agaricales incertae sedis</taxon>
        <taxon>Dendrothele</taxon>
    </lineage>
</organism>
<dbReference type="GO" id="GO:0008270">
    <property type="term" value="F:zinc ion binding"/>
    <property type="evidence" value="ECO:0007669"/>
    <property type="project" value="UniProtKB-KW"/>
</dbReference>
<evidence type="ECO:0008006" key="9">
    <source>
        <dbReference type="Google" id="ProtNLM"/>
    </source>
</evidence>
<evidence type="ECO:0000256" key="3">
    <source>
        <dbReference type="ARBA" id="ARBA00022771"/>
    </source>
</evidence>
<sequence length="217" mass="24888">ISRCFPHVVNISCQAVIETAENGACEDAISRVRGGIREIRKSGIRRDAFTKAVIITHQKPLQLLRDVKTRWSSFQLMLRRADLLSKNMHDFLSDSAYGDLSEFILSDDDWRILRQLMRVLAIPHAYQQLLSKEKTPTLCDALPSFVEMIRLWEDLKYQLPEMIDPINAGLAKLKDYQSRMAKIPAYTYSMCKSVLSLFSILCMVTHVLCSGQSRYEV</sequence>
<reference evidence="7 8" key="1">
    <citation type="journal article" date="2019" name="Nat. Ecol. Evol.">
        <title>Megaphylogeny resolves global patterns of mushroom evolution.</title>
        <authorList>
            <person name="Varga T."/>
            <person name="Krizsan K."/>
            <person name="Foldi C."/>
            <person name="Dima B."/>
            <person name="Sanchez-Garcia M."/>
            <person name="Sanchez-Ramirez S."/>
            <person name="Szollosi G.J."/>
            <person name="Szarkandi J.G."/>
            <person name="Papp V."/>
            <person name="Albert L."/>
            <person name="Andreopoulos W."/>
            <person name="Angelini C."/>
            <person name="Antonin V."/>
            <person name="Barry K.W."/>
            <person name="Bougher N.L."/>
            <person name="Buchanan P."/>
            <person name="Buyck B."/>
            <person name="Bense V."/>
            <person name="Catcheside P."/>
            <person name="Chovatia M."/>
            <person name="Cooper J."/>
            <person name="Damon W."/>
            <person name="Desjardin D."/>
            <person name="Finy P."/>
            <person name="Geml J."/>
            <person name="Haridas S."/>
            <person name="Hughes K."/>
            <person name="Justo A."/>
            <person name="Karasinski D."/>
            <person name="Kautmanova I."/>
            <person name="Kiss B."/>
            <person name="Kocsube S."/>
            <person name="Kotiranta H."/>
            <person name="LaButti K.M."/>
            <person name="Lechner B.E."/>
            <person name="Liimatainen K."/>
            <person name="Lipzen A."/>
            <person name="Lukacs Z."/>
            <person name="Mihaltcheva S."/>
            <person name="Morgado L.N."/>
            <person name="Niskanen T."/>
            <person name="Noordeloos M.E."/>
            <person name="Ohm R.A."/>
            <person name="Ortiz-Santana B."/>
            <person name="Ovrebo C."/>
            <person name="Racz N."/>
            <person name="Riley R."/>
            <person name="Savchenko A."/>
            <person name="Shiryaev A."/>
            <person name="Soop K."/>
            <person name="Spirin V."/>
            <person name="Szebenyi C."/>
            <person name="Tomsovsky M."/>
            <person name="Tulloss R.E."/>
            <person name="Uehling J."/>
            <person name="Grigoriev I.V."/>
            <person name="Vagvolgyi C."/>
            <person name="Papp T."/>
            <person name="Martin F.M."/>
            <person name="Miettinen O."/>
            <person name="Hibbett D.S."/>
            <person name="Nagy L.G."/>
        </authorList>
    </citation>
    <scope>NUCLEOTIDE SEQUENCE [LARGE SCALE GENOMIC DNA]</scope>
    <source>
        <strain evidence="7 8">CBS 962.96</strain>
    </source>
</reference>
<evidence type="ECO:0000256" key="2">
    <source>
        <dbReference type="ARBA" id="ARBA00022723"/>
    </source>
</evidence>
<dbReference type="GO" id="GO:0005634">
    <property type="term" value="C:nucleus"/>
    <property type="evidence" value="ECO:0007669"/>
    <property type="project" value="UniProtKB-SubCell"/>
</dbReference>
<dbReference type="PANTHER" id="PTHR46481">
    <property type="entry name" value="ZINC FINGER BED DOMAIN-CONTAINING PROTEIN 4"/>
    <property type="match status" value="1"/>
</dbReference>
<keyword evidence="5" id="KW-0539">Nucleus</keyword>
<evidence type="ECO:0000256" key="4">
    <source>
        <dbReference type="ARBA" id="ARBA00022833"/>
    </source>
</evidence>
<dbReference type="PANTHER" id="PTHR46481:SF10">
    <property type="entry name" value="ZINC FINGER BED DOMAIN-CONTAINING PROTEIN 39"/>
    <property type="match status" value="1"/>
</dbReference>
<protein>
    <recommendedName>
        <fullName evidence="9">hAT-like transposase RNase-H fold domain-containing protein</fullName>
    </recommendedName>
</protein>
<dbReference type="EMBL" id="ML179861">
    <property type="protein sequence ID" value="THU80888.1"/>
    <property type="molecule type" value="Genomic_DNA"/>
</dbReference>
<feature type="non-terminal residue" evidence="7">
    <location>
        <position position="1"/>
    </location>
</feature>
<comment type="subcellular location">
    <subcellularLocation>
        <location evidence="1">Nucleus</location>
    </subcellularLocation>
</comment>
<accession>A0A4S8KZ26</accession>
<gene>
    <name evidence="7" type="ORF">K435DRAFT_694744</name>
    <name evidence="6" type="ORF">K435DRAFT_694752</name>
</gene>
<dbReference type="Proteomes" id="UP000297245">
    <property type="component" value="Unassembled WGS sequence"/>
</dbReference>
<keyword evidence="8" id="KW-1185">Reference proteome</keyword>
<name>A0A4S8KZ26_DENBC</name>
<dbReference type="AlphaFoldDB" id="A0A4S8KZ26"/>